<dbReference type="InterPro" id="IPR008915">
    <property type="entry name" value="Peptidase_M50"/>
</dbReference>
<dbReference type="GO" id="GO:0005737">
    <property type="term" value="C:cytoplasm"/>
    <property type="evidence" value="ECO:0007669"/>
    <property type="project" value="TreeGrafter"/>
</dbReference>
<feature type="domain" description="Peptidase M50" evidence="8">
    <location>
        <begin position="235"/>
        <end position="598"/>
    </location>
</feature>
<evidence type="ECO:0000256" key="5">
    <source>
        <dbReference type="ARBA" id="ARBA00032658"/>
    </source>
</evidence>
<dbReference type="EnsemblFungi" id="PTTG_12503-t43_1">
    <property type="protein sequence ID" value="PTTG_12503-t43_1-p1"/>
    <property type="gene ID" value="PTTG_12503"/>
</dbReference>
<dbReference type="PANTHER" id="PTHR13325:SF3">
    <property type="entry name" value="MEMBRANE-BOUND TRANSCRIPTION FACTOR SITE-2 PROTEASE"/>
    <property type="match status" value="1"/>
</dbReference>
<dbReference type="OrthoDB" id="2505447at2759"/>
<organism evidence="9">
    <name type="scientific">Puccinia triticina (isolate 1-1 / race 1 (BBBD))</name>
    <name type="common">Brown leaf rust fungus</name>
    <dbReference type="NCBI Taxonomy" id="630390"/>
    <lineage>
        <taxon>Eukaryota</taxon>
        <taxon>Fungi</taxon>
        <taxon>Dikarya</taxon>
        <taxon>Basidiomycota</taxon>
        <taxon>Pucciniomycotina</taxon>
        <taxon>Pucciniomycetes</taxon>
        <taxon>Pucciniales</taxon>
        <taxon>Pucciniaceae</taxon>
        <taxon>Puccinia</taxon>
    </lineage>
</organism>
<feature type="chain" id="PRO_5008110516" description="Endopeptidase S2P" evidence="7">
    <location>
        <begin position="19"/>
        <end position="664"/>
    </location>
</feature>
<reference evidence="10" key="4">
    <citation type="submission" date="2025-05" db="UniProtKB">
        <authorList>
            <consortium name="EnsemblFungi"/>
        </authorList>
    </citation>
    <scope>IDENTIFICATION</scope>
    <source>
        <strain evidence="10">isolate 1-1 / race 1 (BBBD)</strain>
    </source>
</reference>
<keyword evidence="2 6" id="KW-0812">Transmembrane</keyword>
<keyword evidence="3 6" id="KW-1133">Transmembrane helix</keyword>
<evidence type="ECO:0000259" key="8">
    <source>
        <dbReference type="Pfam" id="PF02163"/>
    </source>
</evidence>
<comment type="subcellular location">
    <subcellularLocation>
        <location evidence="1">Endomembrane system</location>
        <topology evidence="1">Multi-pass membrane protein</topology>
    </subcellularLocation>
</comment>
<dbReference type="STRING" id="630390.A0A180H0W9"/>
<evidence type="ECO:0000256" key="6">
    <source>
        <dbReference type="SAM" id="Phobius"/>
    </source>
</evidence>
<feature type="signal peptide" evidence="7">
    <location>
        <begin position="1"/>
        <end position="18"/>
    </location>
</feature>
<sequence length="664" mass="74364">MLLTWLIASCWLFLTVLTCFKARRKTCLLRSSHKYTFFRFGLGWMHVETEALNDLPTGFLNIFGVLHYPTNSRPFRDPKTFDDPWSDAEPSRARSLRKPSGWAKIKRLTPIAFYDIGAVLSVMGVLVALATVLHLSFCLISQMCNLFYSSTQPQESWPTRVFDTPSHPVFTATHQLVKRAKLPAHESFSLGTTSYPHPTGMRAVSSSRPKQNKNAMLLQLAIPGLTIPLGTLPKFLIALILSQIIHESGHALAAALNSVLLESVGFYIFFPLIPVCYVKTLGPNDVQNTRGHDKITHAQSLRIATAGVWHNLVLAFICWLAWHGGPNLFDSTVGQVFWKDIDSHGVMVAHVSQESTLRPLLRARDIVTQIDDISLQGNDFISSPRGNGFISIRRWDNYLSDANHSFQASPKDMKGWCFPQAKFETFSSDCCQVVNLDITWTTPSSVCFRTRESKHEPVTARCLEHETIAHLESRVRCTTDVDCPEKNTCVEPTPGQNLVRIESLVFTTGTSRTILYRGSKESLRREVSVTSLMPRVSFISANLILIIHEMFSLLMSLSLGLAFVNLLPIKNFDGLAICQAVALFISSPPLNDDLEDMYLGLDVYLLGHGRPPTAADQAHQPRKMASVETQQSILFKFLNFLTCLLKKNPTLVDNRTVNNSFEIP</sequence>
<name>A0A180H0W9_PUCT1</name>
<evidence type="ECO:0000313" key="10">
    <source>
        <dbReference type="EnsemblFungi" id="PTTG_12503-t43_1-p1"/>
    </source>
</evidence>
<feature type="transmembrane region" description="Helical" evidence="6">
    <location>
        <begin position="217"/>
        <end position="244"/>
    </location>
</feature>
<feature type="transmembrane region" description="Helical" evidence="6">
    <location>
        <begin position="264"/>
        <end position="282"/>
    </location>
</feature>
<dbReference type="InterPro" id="IPR001193">
    <property type="entry name" value="MBTPS2"/>
</dbReference>
<dbReference type="GO" id="GO:0004222">
    <property type="term" value="F:metalloendopeptidase activity"/>
    <property type="evidence" value="ECO:0007669"/>
    <property type="project" value="InterPro"/>
</dbReference>
<protein>
    <recommendedName>
        <fullName evidence="5">Endopeptidase S2P</fullName>
    </recommendedName>
</protein>
<evidence type="ECO:0000256" key="2">
    <source>
        <dbReference type="ARBA" id="ARBA00022692"/>
    </source>
</evidence>
<feature type="transmembrane region" description="Helical" evidence="6">
    <location>
        <begin position="303"/>
        <end position="322"/>
    </location>
</feature>
<dbReference type="GO" id="GO:0031293">
    <property type="term" value="P:membrane protein intracellular domain proteolysis"/>
    <property type="evidence" value="ECO:0007669"/>
    <property type="project" value="TreeGrafter"/>
</dbReference>
<evidence type="ECO:0000313" key="9">
    <source>
        <dbReference type="EMBL" id="OAV98696.1"/>
    </source>
</evidence>
<dbReference type="GO" id="GO:0012505">
    <property type="term" value="C:endomembrane system"/>
    <property type="evidence" value="ECO:0007669"/>
    <property type="project" value="UniProtKB-SubCell"/>
</dbReference>
<keyword evidence="4 6" id="KW-0472">Membrane</keyword>
<evidence type="ECO:0000256" key="7">
    <source>
        <dbReference type="SAM" id="SignalP"/>
    </source>
</evidence>
<dbReference type="Proteomes" id="UP000005240">
    <property type="component" value="Unassembled WGS sequence"/>
</dbReference>
<reference evidence="10 11" key="3">
    <citation type="journal article" date="2017" name="G3 (Bethesda)">
        <title>Comparative analysis highlights variable genome content of wheat rusts and divergence of the mating loci.</title>
        <authorList>
            <person name="Cuomo C.A."/>
            <person name="Bakkeren G."/>
            <person name="Khalil H.B."/>
            <person name="Panwar V."/>
            <person name="Joly D."/>
            <person name="Linning R."/>
            <person name="Sakthikumar S."/>
            <person name="Song X."/>
            <person name="Adiconis X."/>
            <person name="Fan L."/>
            <person name="Goldberg J.M."/>
            <person name="Levin J.Z."/>
            <person name="Young S."/>
            <person name="Zeng Q."/>
            <person name="Anikster Y."/>
            <person name="Bruce M."/>
            <person name="Wang M."/>
            <person name="Yin C."/>
            <person name="McCallum B."/>
            <person name="Szabo L.J."/>
            <person name="Hulbert S."/>
            <person name="Chen X."/>
            <person name="Fellers J.P."/>
        </authorList>
    </citation>
    <scope>NUCLEOTIDE SEQUENCE</scope>
    <source>
        <strain evidence="10">isolate 1-1 / race 1 (BBBD)</strain>
        <strain evidence="11">Isolate 1-1 / race 1 (BBBD)</strain>
    </source>
</reference>
<evidence type="ECO:0000256" key="1">
    <source>
        <dbReference type="ARBA" id="ARBA00004127"/>
    </source>
</evidence>
<accession>A0A180H0W9</accession>
<dbReference type="PANTHER" id="PTHR13325">
    <property type="entry name" value="PROTEASE M50 MEMBRANE-BOUND TRANSCRIPTION FACTOR SITE 2 PROTEASE"/>
    <property type="match status" value="1"/>
</dbReference>
<keyword evidence="7" id="KW-0732">Signal</keyword>
<dbReference type="VEuPathDB" id="FungiDB:PTTG_12503"/>
<feature type="transmembrane region" description="Helical" evidence="6">
    <location>
        <begin position="116"/>
        <end position="140"/>
    </location>
</feature>
<feature type="non-terminal residue" evidence="9">
    <location>
        <position position="664"/>
    </location>
</feature>
<keyword evidence="11" id="KW-1185">Reference proteome</keyword>
<reference evidence="9" key="2">
    <citation type="submission" date="2016-05" db="EMBL/GenBank/DDBJ databases">
        <title>Comparative analysis highlights variable genome content of wheat rusts and divergence of the mating loci.</title>
        <authorList>
            <person name="Cuomo C.A."/>
            <person name="Bakkeren G."/>
            <person name="Szabo L."/>
            <person name="Khalil H."/>
            <person name="Joly D."/>
            <person name="Goldberg J."/>
            <person name="Young S."/>
            <person name="Zeng Q."/>
            <person name="Fellers J."/>
        </authorList>
    </citation>
    <scope>NUCLEOTIDE SEQUENCE [LARGE SCALE GENOMIC DNA]</scope>
    <source>
        <strain evidence="9">1-1 BBBD Race 1</strain>
    </source>
</reference>
<evidence type="ECO:0000256" key="4">
    <source>
        <dbReference type="ARBA" id="ARBA00023136"/>
    </source>
</evidence>
<gene>
    <name evidence="9" type="ORF">PTTG_12503</name>
</gene>
<reference evidence="9" key="1">
    <citation type="submission" date="2009-11" db="EMBL/GenBank/DDBJ databases">
        <authorList>
            <consortium name="The Broad Institute Genome Sequencing Platform"/>
            <person name="Ward D."/>
            <person name="Feldgarden M."/>
            <person name="Earl A."/>
            <person name="Young S.K."/>
            <person name="Zeng Q."/>
            <person name="Koehrsen M."/>
            <person name="Alvarado L."/>
            <person name="Berlin A."/>
            <person name="Bochicchio J."/>
            <person name="Borenstein D."/>
            <person name="Chapman S.B."/>
            <person name="Chen Z."/>
            <person name="Engels R."/>
            <person name="Freedman E."/>
            <person name="Gellesch M."/>
            <person name="Goldberg J."/>
            <person name="Griggs A."/>
            <person name="Gujja S."/>
            <person name="Heilman E."/>
            <person name="Heiman D."/>
            <person name="Hepburn T."/>
            <person name="Howarth C."/>
            <person name="Jen D."/>
            <person name="Larson L."/>
            <person name="Lewis B."/>
            <person name="Mehta T."/>
            <person name="Park D."/>
            <person name="Pearson M."/>
            <person name="Roberts A."/>
            <person name="Saif S."/>
            <person name="Shea T."/>
            <person name="Shenoy N."/>
            <person name="Sisk P."/>
            <person name="Stolte C."/>
            <person name="Sykes S."/>
            <person name="Thomson T."/>
            <person name="Walk T."/>
            <person name="White J."/>
            <person name="Yandava C."/>
            <person name="Izard J."/>
            <person name="Baranova O.V."/>
            <person name="Blanton J.M."/>
            <person name="Tanner A.C."/>
            <person name="Dewhirst F.E."/>
            <person name="Haas B."/>
            <person name="Nusbaum C."/>
            <person name="Birren B."/>
        </authorList>
    </citation>
    <scope>NUCLEOTIDE SEQUENCE [LARGE SCALE GENOMIC DNA]</scope>
    <source>
        <strain evidence="9">1-1 BBBD Race 1</strain>
    </source>
</reference>
<proteinExistence type="predicted"/>
<evidence type="ECO:0000256" key="3">
    <source>
        <dbReference type="ARBA" id="ARBA00022989"/>
    </source>
</evidence>
<dbReference type="EMBL" id="ADAS02000006">
    <property type="protein sequence ID" value="OAV98696.1"/>
    <property type="molecule type" value="Genomic_DNA"/>
</dbReference>
<dbReference type="AlphaFoldDB" id="A0A180H0W9"/>
<dbReference type="GO" id="GO:1905897">
    <property type="term" value="P:regulation of response to endoplasmic reticulum stress"/>
    <property type="evidence" value="ECO:0007669"/>
    <property type="project" value="TreeGrafter"/>
</dbReference>
<evidence type="ECO:0000313" key="11">
    <source>
        <dbReference type="Proteomes" id="UP000005240"/>
    </source>
</evidence>
<dbReference type="Pfam" id="PF02163">
    <property type="entry name" value="Peptidase_M50"/>
    <property type="match status" value="1"/>
</dbReference>
<dbReference type="GO" id="GO:0016020">
    <property type="term" value="C:membrane"/>
    <property type="evidence" value="ECO:0007669"/>
    <property type="project" value="InterPro"/>
</dbReference>